<evidence type="ECO:0000313" key="2">
    <source>
        <dbReference type="Proteomes" id="UP000463857"/>
    </source>
</evidence>
<name>A0A7L4YJJ9_9ACTN</name>
<proteinExistence type="predicted"/>
<evidence type="ECO:0000313" key="1">
    <source>
        <dbReference type="EMBL" id="QHB99464.1"/>
    </source>
</evidence>
<dbReference type="EMBL" id="CP047156">
    <property type="protein sequence ID" value="QHB99464.1"/>
    <property type="molecule type" value="Genomic_DNA"/>
</dbReference>
<organism evidence="1 2">
    <name type="scientific">Epidermidibacterium keratini</name>
    <dbReference type="NCBI Taxonomy" id="1891644"/>
    <lineage>
        <taxon>Bacteria</taxon>
        <taxon>Bacillati</taxon>
        <taxon>Actinomycetota</taxon>
        <taxon>Actinomycetes</taxon>
        <taxon>Sporichthyales</taxon>
        <taxon>Sporichthyaceae</taxon>
        <taxon>Epidermidibacterium</taxon>
    </lineage>
</organism>
<dbReference type="KEGG" id="eke:EK0264_03650"/>
<gene>
    <name evidence="1" type="ORF">EK0264_03650</name>
</gene>
<sequence length="73" mass="8378">MRRWDWLRIAEFPQWLRNDAPKIRSKPGFTAMTERIELAADLLDAVYATHAGCKIDVCPTLQAMRRATDGDES</sequence>
<accession>A0A7L4YJJ9</accession>
<dbReference type="InParanoid" id="A0A7L4YJJ9"/>
<protein>
    <submittedName>
        <fullName evidence="1">Uncharacterized protein</fullName>
    </submittedName>
</protein>
<dbReference type="RefSeq" id="WP_159543038.1">
    <property type="nucleotide sequence ID" value="NZ_CP047156.1"/>
</dbReference>
<reference evidence="1 2" key="1">
    <citation type="journal article" date="2018" name="Int. J. Syst. Evol. Microbiol.">
        <title>Epidermidibacterium keratini gen. nov., sp. nov., a member of the family Sporichthyaceae, isolated from keratin epidermis.</title>
        <authorList>
            <person name="Lee D.G."/>
            <person name="Trujillo M.E."/>
            <person name="Kang S."/>
            <person name="Nam J.J."/>
            <person name="Kim Y.J."/>
        </authorList>
    </citation>
    <scope>NUCLEOTIDE SEQUENCE [LARGE SCALE GENOMIC DNA]</scope>
    <source>
        <strain evidence="1 2">EPI-7</strain>
    </source>
</reference>
<keyword evidence="2" id="KW-1185">Reference proteome</keyword>
<dbReference type="AlphaFoldDB" id="A0A7L4YJJ9"/>
<dbReference type="Proteomes" id="UP000463857">
    <property type="component" value="Chromosome"/>
</dbReference>